<accession>A0A1H7YBZ2</accession>
<evidence type="ECO:0000313" key="4">
    <source>
        <dbReference type="Proteomes" id="UP000182719"/>
    </source>
</evidence>
<protein>
    <submittedName>
        <fullName evidence="3">Uncharacterized protein</fullName>
    </submittedName>
</protein>
<dbReference type="AlphaFoldDB" id="A0A1H7YBZ2"/>
<feature type="compositionally biased region" description="Polar residues" evidence="1">
    <location>
        <begin position="95"/>
        <end position="108"/>
    </location>
</feature>
<feature type="transmembrane region" description="Helical" evidence="2">
    <location>
        <begin position="243"/>
        <end position="267"/>
    </location>
</feature>
<keyword evidence="2" id="KW-0472">Membrane</keyword>
<keyword evidence="2" id="KW-0812">Transmembrane</keyword>
<name>A0A1H7YBZ2_STIAU</name>
<feature type="transmembrane region" description="Helical" evidence="2">
    <location>
        <begin position="279"/>
        <end position="298"/>
    </location>
</feature>
<feature type="transmembrane region" description="Helical" evidence="2">
    <location>
        <begin position="118"/>
        <end position="136"/>
    </location>
</feature>
<sequence length="304" mass="31606">MWAAVLLAQLYAAHDGLALAPSGPRLEPVAAPVAGRASGIDDPVNLLDAQARAPRWTQTSGLPPLSPGASISWKLAAAAPLPVAHDDSGRPDTAGASTANRQQRSPSEIATARQASRVRLLIGAYAPLMGLLWFWLTLRALVVDRRGAWVRLIVVCILGSPCATALLALAAAGAFTSMRDKFHPGIAAFIGCLAGAALAFLAVEGVANPTFKDRRGRRHSRLSLREPSLPLRWHTPGRMLCRWGLAGVALGCGVLSVAFGFMGAPLAAIETGGLQPTHVATGLAVAAALAGLGKVAAIELRRTR</sequence>
<feature type="region of interest" description="Disordered" evidence="1">
    <location>
        <begin position="85"/>
        <end position="110"/>
    </location>
</feature>
<evidence type="ECO:0000256" key="2">
    <source>
        <dbReference type="SAM" id="Phobius"/>
    </source>
</evidence>
<dbReference type="EMBL" id="FOAP01000016">
    <property type="protein sequence ID" value="SEM42827.1"/>
    <property type="molecule type" value="Genomic_DNA"/>
</dbReference>
<gene>
    <name evidence="3" type="ORF">SAMN05444354_116159</name>
</gene>
<evidence type="ECO:0000256" key="1">
    <source>
        <dbReference type="SAM" id="MobiDB-lite"/>
    </source>
</evidence>
<feature type="transmembrane region" description="Helical" evidence="2">
    <location>
        <begin position="186"/>
        <end position="207"/>
    </location>
</feature>
<dbReference type="Proteomes" id="UP000182719">
    <property type="component" value="Unassembled WGS sequence"/>
</dbReference>
<proteinExistence type="predicted"/>
<evidence type="ECO:0000313" key="3">
    <source>
        <dbReference type="EMBL" id="SEM42827.1"/>
    </source>
</evidence>
<organism evidence="3 4">
    <name type="scientific">Stigmatella aurantiaca</name>
    <dbReference type="NCBI Taxonomy" id="41"/>
    <lineage>
        <taxon>Bacteria</taxon>
        <taxon>Pseudomonadati</taxon>
        <taxon>Myxococcota</taxon>
        <taxon>Myxococcia</taxon>
        <taxon>Myxococcales</taxon>
        <taxon>Cystobacterineae</taxon>
        <taxon>Archangiaceae</taxon>
        <taxon>Stigmatella</taxon>
    </lineage>
</organism>
<reference evidence="4" key="1">
    <citation type="submission" date="2016-10" db="EMBL/GenBank/DDBJ databases">
        <authorList>
            <person name="Varghese N."/>
            <person name="Submissions S."/>
        </authorList>
    </citation>
    <scope>NUCLEOTIDE SEQUENCE [LARGE SCALE GENOMIC DNA]</scope>
    <source>
        <strain evidence="4">DSM 17044</strain>
    </source>
</reference>
<keyword evidence="2" id="KW-1133">Transmembrane helix</keyword>
<keyword evidence="4" id="KW-1185">Reference proteome</keyword>
<feature type="transmembrane region" description="Helical" evidence="2">
    <location>
        <begin position="148"/>
        <end position="174"/>
    </location>
</feature>